<dbReference type="InterPro" id="IPR000909">
    <property type="entry name" value="PLipase_C_PInositol-sp_X_dom"/>
</dbReference>
<accession>A0AB34J3X8</accession>
<feature type="compositionally biased region" description="Low complexity" evidence="6">
    <location>
        <begin position="1180"/>
        <end position="1189"/>
    </location>
</feature>
<evidence type="ECO:0000313" key="10">
    <source>
        <dbReference type="Proteomes" id="UP001515480"/>
    </source>
</evidence>
<dbReference type="PROSITE" id="PS50008">
    <property type="entry name" value="PIPLC_Y_DOMAIN"/>
    <property type="match status" value="1"/>
</dbReference>
<sequence length="1765" mass="195928">MLTFPPRCSGDNSSVLCDETCSFSSDGGCDDGGDGSTFDLCGLGTDCTDCGARGDGGIWPPSAPPPPCGCTDACPWSFDSVCDDGGEGSDFSTCVYATDCADCGDRCPFPPPPPPAPLPAVVVYSPPAQPPPPASPALVIALVVVGVLLALLICAALAIRRVLRRIGLSPQMLLRQWSHHARINNLLRLPVVRHLAWHISGWHITDPRTLTLLQVLQATFASVLVVDFAHMCYQDSEVPREVLVSFAALACIVFLLLAAQFMFTTRAVNQANPSAMLAAYFISTVHVVGTISLLAYCRESNRSTRWLLSNAASITVFVLAALSWLAYVVVAWNVAFDFQWRITIKAGSEPTKRSIYRRMLAFRAALEMDFLGCIFNLLVVAFLWWYTEGHGEELPQLVGATAVAASSFVYDAAILRTVRRGKVWHAHTLALFGVLQMSFLAYFAAYAYLGAVGHWTAASNSSLWAAMSREVRHEAQYHQRAVKGCFVMNAAVALLALYARSALVRASNILVHAMSHLAPHKSNFFTAQGWDIRRPSEGLPTGYQEMKLRLFERLALQHLADGEVLSLRSIQPDVEKSQRVDNDHRYVQLSLELGILRWSAKGYVALDQVIDLMQIKRRRAAVSLEGEMSARDGPLVALEVEEAGRLGEDSQNRNSQGEDSVEPVAAISTKAESHWLKIRYIKGTKVCELHLGSPSRESIQQWQVGLRIAIEKLSSPRAISTLLQWIRDMFTAIDKRSEGAVPLSKIDWLLAAANTAADAQWQMERALEDAGCDTAKLRLSSDDWIAKAFSPSHVRGCELSMLMVQRLFFRLLQGSAIVRLFERYADEISCKEPNSVRAGGEQRSSSSQGKICSFTRRRIRAAPSRAIAKTLQRIRRGSGEISTTVDEPLMDLSEWIRFQAEEQGDDDKEKLTEVFNKAATWPNLRNTRMSGSMFQNGASEPMLNAFNFQILMLSKENSAICPSRIAPAPGEFDLPMSHYWISCSHNTYAEVDQLAGISSDAMYRRVLLQGCRSIEVDAWDGESGEPEVTHGHTLCSRVKLELVLKAIAETAFINSHLPVSISLEVHCSLEQQRRMVELLEQYLGDRILRAKECPLPPEQVFSPAQLAGRFILKGKVEPVVQPGVASSKKFPRRPSCDRSEQSSGRHSIRRISKPEVRARRCTPASMVRCGRVPVSAAVSSSRASEAGSANDPASPNSSTVPDNLVPPSRGNSCKSEQLVQQTAGTVLGALELRKQREEACAAAAEEAEAEAEEESEVERSMLLSRAVERVFSQGKDVKKQQQRKRNTFSRLLRLAGSKRTYHNDLPERGVMSKGRSTDNNGYAINEKLNCRRNSFHGLFPVFGNSELRQSAVNNNQAKQKGRPVHPSLVPLLTLRSCTIVNFMKQAELQWPYPVTSMEERKVEAQAETDELTASMQDRTMHRMLRVFPRGGRADSSNLDPLPSWRCGAQLIALNMQTNDLPVQLHHALFELSGGLGYVPKPIEMRRIAPMWPPPRQQLTRVSIRLISLHQLPAGNQARPDVHVGRHSECHEHASHLSGRSILPKSQTDPASPSLQLELHAIGGFSCVSEELPVPERTTSNTVFRTAEVQRNGLNPHFGQLVHCLAQEPRETILKLAVWDAEKEIAYETAVLGVLRSGYRCFHLRSSRYGTRIEMCKLFVHIAFGVEPHVWAKAKELRQQIRTQQDVINAQHETIRQQQNLLASRDDQLKQLLASIGQLPLEVQLPARTEQDDLQHSQTFKTLHRRRKEAPAPTDRLNVNLPLDLH</sequence>
<keyword evidence="7" id="KW-0812">Transmembrane</keyword>
<name>A0AB34J3X8_PRYPA</name>
<dbReference type="GO" id="GO:0051209">
    <property type="term" value="P:release of sequestered calcium ion into cytosol"/>
    <property type="evidence" value="ECO:0007669"/>
    <property type="project" value="TreeGrafter"/>
</dbReference>
<protein>
    <recommendedName>
        <fullName evidence="1 5">Phosphoinositide phospholipase C</fullName>
        <ecNumber evidence="1 5">3.1.4.11</ecNumber>
    </recommendedName>
</protein>
<dbReference type="Gene3D" id="2.60.40.150">
    <property type="entry name" value="C2 domain"/>
    <property type="match status" value="1"/>
</dbReference>
<dbReference type="PANTHER" id="PTHR10336">
    <property type="entry name" value="PHOSPHOINOSITIDE-SPECIFIC PHOSPHOLIPASE C FAMILY PROTEIN"/>
    <property type="match status" value="1"/>
</dbReference>
<keyword evidence="3 5" id="KW-0442">Lipid degradation</keyword>
<evidence type="ECO:0000256" key="4">
    <source>
        <dbReference type="ARBA" id="ARBA00023098"/>
    </source>
</evidence>
<dbReference type="CDD" id="cd08558">
    <property type="entry name" value="PI-PLCc_eukaryota"/>
    <property type="match status" value="1"/>
</dbReference>
<feature type="transmembrane region" description="Helical" evidence="7">
    <location>
        <begin position="242"/>
        <end position="263"/>
    </location>
</feature>
<dbReference type="PANTHER" id="PTHR10336:SF36">
    <property type="entry name" value="1-PHOSPHATIDYLINOSITOL 4,5-BISPHOSPHATE PHOSPHODIESTERASE BETA-4"/>
    <property type="match status" value="1"/>
</dbReference>
<evidence type="ECO:0000259" key="8">
    <source>
        <dbReference type="PROSITE" id="PS50008"/>
    </source>
</evidence>
<feature type="transmembrane region" description="Helical" evidence="7">
    <location>
        <begin position="397"/>
        <end position="417"/>
    </location>
</feature>
<feature type="transmembrane region" description="Helical" evidence="7">
    <location>
        <begin position="429"/>
        <end position="449"/>
    </location>
</feature>
<keyword evidence="4 5" id="KW-0443">Lipid metabolism</keyword>
<dbReference type="EMBL" id="JBGBPQ010000014">
    <property type="protein sequence ID" value="KAL1511310.1"/>
    <property type="molecule type" value="Genomic_DNA"/>
</dbReference>
<evidence type="ECO:0000256" key="1">
    <source>
        <dbReference type="ARBA" id="ARBA00012368"/>
    </source>
</evidence>
<feature type="compositionally biased region" description="Polar residues" evidence="6">
    <location>
        <begin position="1191"/>
        <end position="1201"/>
    </location>
</feature>
<dbReference type="GO" id="GO:0048015">
    <property type="term" value="P:phosphatidylinositol-mediated signaling"/>
    <property type="evidence" value="ECO:0007669"/>
    <property type="project" value="TreeGrafter"/>
</dbReference>
<gene>
    <name evidence="9" type="ORF">AB1Y20_006115</name>
</gene>
<keyword evidence="10" id="KW-1185">Reference proteome</keyword>
<feature type="domain" description="PI-PLC Y-box" evidence="8">
    <location>
        <begin position="1392"/>
        <end position="1485"/>
    </location>
</feature>
<dbReference type="EC" id="3.1.4.11" evidence="1 5"/>
<dbReference type="PRINTS" id="PR00390">
    <property type="entry name" value="PHPHLIPASEC"/>
</dbReference>
<organism evidence="9 10">
    <name type="scientific">Prymnesium parvum</name>
    <name type="common">Toxic golden alga</name>
    <dbReference type="NCBI Taxonomy" id="97485"/>
    <lineage>
        <taxon>Eukaryota</taxon>
        <taxon>Haptista</taxon>
        <taxon>Haptophyta</taxon>
        <taxon>Prymnesiophyceae</taxon>
        <taxon>Prymnesiales</taxon>
        <taxon>Prymnesiaceae</taxon>
        <taxon>Prymnesium</taxon>
    </lineage>
</organism>
<evidence type="ECO:0000256" key="3">
    <source>
        <dbReference type="ARBA" id="ARBA00022963"/>
    </source>
</evidence>
<dbReference type="GO" id="GO:0046488">
    <property type="term" value="P:phosphatidylinositol metabolic process"/>
    <property type="evidence" value="ECO:0007669"/>
    <property type="project" value="TreeGrafter"/>
</dbReference>
<dbReference type="GO" id="GO:0004435">
    <property type="term" value="F:phosphatidylinositol-4,5-bisphosphate phospholipase C activity"/>
    <property type="evidence" value="ECO:0007669"/>
    <property type="project" value="UniProtKB-EC"/>
</dbReference>
<keyword evidence="2 5" id="KW-0378">Hydrolase</keyword>
<comment type="catalytic activity">
    <reaction evidence="5">
        <text>a 1,2-diacyl-sn-glycero-3-phospho-(1D-myo-inositol-4,5-bisphosphate) + H2O = 1D-myo-inositol 1,4,5-trisphosphate + a 1,2-diacyl-sn-glycerol + H(+)</text>
        <dbReference type="Rhea" id="RHEA:33179"/>
        <dbReference type="ChEBI" id="CHEBI:15377"/>
        <dbReference type="ChEBI" id="CHEBI:15378"/>
        <dbReference type="ChEBI" id="CHEBI:17815"/>
        <dbReference type="ChEBI" id="CHEBI:58456"/>
        <dbReference type="ChEBI" id="CHEBI:203600"/>
        <dbReference type="EC" id="3.1.4.11"/>
    </reaction>
</comment>
<proteinExistence type="predicted"/>
<dbReference type="SUPFAM" id="SSF51695">
    <property type="entry name" value="PLC-like phosphodiesterases"/>
    <property type="match status" value="1"/>
</dbReference>
<evidence type="ECO:0000256" key="6">
    <source>
        <dbReference type="SAM" id="MobiDB-lite"/>
    </source>
</evidence>
<evidence type="ECO:0000313" key="9">
    <source>
        <dbReference type="EMBL" id="KAL1511310.1"/>
    </source>
</evidence>
<dbReference type="Pfam" id="PF00388">
    <property type="entry name" value="PI-PLC-X"/>
    <property type="match status" value="1"/>
</dbReference>
<dbReference type="InterPro" id="IPR035892">
    <property type="entry name" value="C2_domain_sf"/>
</dbReference>
<feature type="region of interest" description="Disordered" evidence="6">
    <location>
        <begin position="1123"/>
        <end position="1159"/>
    </location>
</feature>
<feature type="region of interest" description="Disordered" evidence="6">
    <location>
        <begin position="1726"/>
        <end position="1765"/>
    </location>
</feature>
<dbReference type="SMART" id="SM00148">
    <property type="entry name" value="PLCXc"/>
    <property type="match status" value="1"/>
</dbReference>
<feature type="transmembrane region" description="Helical" evidence="7">
    <location>
        <begin position="275"/>
        <end position="296"/>
    </location>
</feature>
<dbReference type="SMART" id="SM00149">
    <property type="entry name" value="PLCYc"/>
    <property type="match status" value="1"/>
</dbReference>
<feature type="transmembrane region" description="Helical" evidence="7">
    <location>
        <begin position="316"/>
        <end position="340"/>
    </location>
</feature>
<evidence type="ECO:0000256" key="5">
    <source>
        <dbReference type="RuleBase" id="RU361133"/>
    </source>
</evidence>
<evidence type="ECO:0000256" key="2">
    <source>
        <dbReference type="ARBA" id="ARBA00022801"/>
    </source>
</evidence>
<evidence type="ECO:0000256" key="7">
    <source>
        <dbReference type="SAM" id="Phobius"/>
    </source>
</evidence>
<dbReference type="PROSITE" id="PS50007">
    <property type="entry name" value="PIPLC_X_DOMAIN"/>
    <property type="match status" value="1"/>
</dbReference>
<comment type="caution">
    <text evidence="9">The sequence shown here is derived from an EMBL/GenBank/DDBJ whole genome shotgun (WGS) entry which is preliminary data.</text>
</comment>
<keyword evidence="7" id="KW-0472">Membrane</keyword>
<dbReference type="Pfam" id="PF00387">
    <property type="entry name" value="PI-PLC-Y"/>
    <property type="match status" value="1"/>
</dbReference>
<dbReference type="Gene3D" id="3.20.20.190">
    <property type="entry name" value="Phosphatidylinositol (PI) phosphodiesterase"/>
    <property type="match status" value="2"/>
</dbReference>
<feature type="region of interest" description="Disordered" evidence="6">
    <location>
        <begin position="1180"/>
        <end position="1217"/>
    </location>
</feature>
<dbReference type="InterPro" id="IPR017946">
    <property type="entry name" value="PLC-like_Pdiesterase_TIM-brl"/>
</dbReference>
<feature type="transmembrane region" description="Helical" evidence="7">
    <location>
        <begin position="137"/>
        <end position="159"/>
    </location>
</feature>
<keyword evidence="7" id="KW-1133">Transmembrane helix</keyword>
<dbReference type="GO" id="GO:0016042">
    <property type="term" value="P:lipid catabolic process"/>
    <property type="evidence" value="ECO:0007669"/>
    <property type="project" value="UniProtKB-KW"/>
</dbReference>
<reference evidence="9 10" key="1">
    <citation type="journal article" date="2024" name="Science">
        <title>Giant polyketide synthase enzymes in the biosynthesis of giant marine polyether toxins.</title>
        <authorList>
            <person name="Fallon T.R."/>
            <person name="Shende V.V."/>
            <person name="Wierzbicki I.H."/>
            <person name="Pendleton A.L."/>
            <person name="Watervoot N.F."/>
            <person name="Auber R.P."/>
            <person name="Gonzalez D.J."/>
            <person name="Wisecaver J.H."/>
            <person name="Moore B.S."/>
        </authorList>
    </citation>
    <scope>NUCLEOTIDE SEQUENCE [LARGE SCALE GENOMIC DNA]</scope>
    <source>
        <strain evidence="9 10">12B1</strain>
    </source>
</reference>
<dbReference type="InterPro" id="IPR001192">
    <property type="entry name" value="PI-PLC_fam"/>
</dbReference>
<dbReference type="Proteomes" id="UP001515480">
    <property type="component" value="Unassembled WGS sequence"/>
</dbReference>
<dbReference type="InterPro" id="IPR001711">
    <property type="entry name" value="PLipase_C_Pinositol-sp_Y"/>
</dbReference>
<feature type="transmembrane region" description="Helical" evidence="7">
    <location>
        <begin position="360"/>
        <end position="385"/>
    </location>
</feature>
<feature type="region of interest" description="Disordered" evidence="6">
    <location>
        <begin position="1526"/>
        <end position="1551"/>
    </location>
</feature>